<gene>
    <name evidence="1" type="ORF">BN2476_300043</name>
</gene>
<organism evidence="1 2">
    <name type="scientific">Paraburkholderia piptadeniae</name>
    <dbReference type="NCBI Taxonomy" id="1701573"/>
    <lineage>
        <taxon>Bacteria</taxon>
        <taxon>Pseudomonadati</taxon>
        <taxon>Pseudomonadota</taxon>
        <taxon>Betaproteobacteria</taxon>
        <taxon>Burkholderiales</taxon>
        <taxon>Burkholderiaceae</taxon>
        <taxon>Paraburkholderia</taxon>
    </lineage>
</organism>
<proteinExistence type="predicted"/>
<name>A0A1N7S2E9_9BURK</name>
<evidence type="ECO:0000313" key="1">
    <source>
        <dbReference type="EMBL" id="SIT41504.1"/>
    </source>
</evidence>
<accession>A0A1N7S2E9</accession>
<keyword evidence="2" id="KW-1185">Reference proteome</keyword>
<comment type="caution">
    <text evidence="1">The sequence shown here is derived from an EMBL/GenBank/DDBJ whole genome shotgun (WGS) entry which is preliminary data.</text>
</comment>
<dbReference type="AlphaFoldDB" id="A0A1N7S2E9"/>
<protein>
    <submittedName>
        <fullName evidence="1">Uncharacterized protein</fullName>
    </submittedName>
</protein>
<evidence type="ECO:0000313" key="2">
    <source>
        <dbReference type="Proteomes" id="UP000195569"/>
    </source>
</evidence>
<dbReference type="EMBL" id="CYGY02000030">
    <property type="protein sequence ID" value="SIT41504.1"/>
    <property type="molecule type" value="Genomic_DNA"/>
</dbReference>
<sequence>MLNLGLVGGDLIRETRSDVPRNAAVPGHNQNGPGGYLARLTGGGASTARGGTSRDAGEHHYWQRCTNREDHDIQTHFPRRRDSLR</sequence>
<dbReference type="Proteomes" id="UP000195569">
    <property type="component" value="Unassembled WGS sequence"/>
</dbReference>
<reference evidence="1" key="1">
    <citation type="submission" date="2016-12" db="EMBL/GenBank/DDBJ databases">
        <authorList>
            <person name="Moulin L."/>
        </authorList>
    </citation>
    <scope>NUCLEOTIDE SEQUENCE [LARGE SCALE GENOMIC DNA]</scope>
    <source>
        <strain evidence="1">STM 7183</strain>
    </source>
</reference>